<dbReference type="GeneID" id="19276601"/>
<dbReference type="RefSeq" id="XP_007838360.1">
    <property type="nucleotide sequence ID" value="XM_007840169.1"/>
</dbReference>
<accession>W3WTN6</accession>
<dbReference type="HOGENOM" id="CLU_1272692_0_0_1"/>
<dbReference type="EMBL" id="KI912117">
    <property type="protein sequence ID" value="ETS76201.1"/>
    <property type="molecule type" value="Genomic_DNA"/>
</dbReference>
<dbReference type="AlphaFoldDB" id="W3WTN6"/>
<feature type="region of interest" description="Disordered" evidence="1">
    <location>
        <begin position="97"/>
        <end position="117"/>
    </location>
</feature>
<feature type="compositionally biased region" description="Basic and acidic residues" evidence="1">
    <location>
        <begin position="97"/>
        <end position="110"/>
    </location>
</feature>
<evidence type="ECO:0000313" key="3">
    <source>
        <dbReference type="Proteomes" id="UP000030651"/>
    </source>
</evidence>
<dbReference type="KEGG" id="pfy:PFICI_11588"/>
<dbReference type="eggNOG" id="ENOG502SR6K">
    <property type="taxonomic scope" value="Eukaryota"/>
</dbReference>
<reference evidence="3" key="1">
    <citation type="journal article" date="2015" name="BMC Genomics">
        <title>Genomic and transcriptomic analysis of the endophytic fungus Pestalotiopsis fici reveals its lifestyle and high potential for synthesis of natural products.</title>
        <authorList>
            <person name="Wang X."/>
            <person name="Zhang X."/>
            <person name="Liu L."/>
            <person name="Xiang M."/>
            <person name="Wang W."/>
            <person name="Sun X."/>
            <person name="Che Y."/>
            <person name="Guo L."/>
            <person name="Liu G."/>
            <person name="Guo L."/>
            <person name="Wang C."/>
            <person name="Yin W.B."/>
            <person name="Stadler M."/>
            <person name="Zhang X."/>
            <person name="Liu X."/>
        </authorList>
    </citation>
    <scope>NUCLEOTIDE SEQUENCE [LARGE SCALE GENOMIC DNA]</scope>
    <source>
        <strain evidence="3">W106-1 / CGMCC3.15140</strain>
    </source>
</reference>
<dbReference type="OMA" id="RIWGVFD"/>
<keyword evidence="3" id="KW-1185">Reference proteome</keyword>
<sequence>MANPRPQNGNYYTQTDPAMDKYRPAWDTLKANSFVNNPSLSDRDRIYLRSIQGTYKVKLEHLADRGHGFQMMLVWDYDRIWGVFDFGSYKGVLMVDHGPDREPPEFSRDVDSDEEDEAGPDPIYFDFTWRGTSSHMPDTIINNSLITKGKIAFGTSEISGYFEGPIADGRPEGRCNFHGQPPFGPRRVPRNLESFIDDWNELNIFEEDESFRPEPTS</sequence>
<dbReference type="STRING" id="1229662.W3WTN6"/>
<protein>
    <submittedName>
        <fullName evidence="2">Uncharacterized protein</fullName>
    </submittedName>
</protein>
<name>W3WTN6_PESFW</name>
<dbReference type="Proteomes" id="UP000030651">
    <property type="component" value="Unassembled WGS sequence"/>
</dbReference>
<gene>
    <name evidence="2" type="ORF">PFICI_11588</name>
</gene>
<evidence type="ECO:0000313" key="2">
    <source>
        <dbReference type="EMBL" id="ETS76201.1"/>
    </source>
</evidence>
<organism evidence="2 3">
    <name type="scientific">Pestalotiopsis fici (strain W106-1 / CGMCC3.15140)</name>
    <dbReference type="NCBI Taxonomy" id="1229662"/>
    <lineage>
        <taxon>Eukaryota</taxon>
        <taxon>Fungi</taxon>
        <taxon>Dikarya</taxon>
        <taxon>Ascomycota</taxon>
        <taxon>Pezizomycotina</taxon>
        <taxon>Sordariomycetes</taxon>
        <taxon>Xylariomycetidae</taxon>
        <taxon>Amphisphaeriales</taxon>
        <taxon>Sporocadaceae</taxon>
        <taxon>Pestalotiopsis</taxon>
    </lineage>
</organism>
<dbReference type="InParanoid" id="W3WTN6"/>
<dbReference type="OrthoDB" id="27483at2759"/>
<evidence type="ECO:0000256" key="1">
    <source>
        <dbReference type="SAM" id="MobiDB-lite"/>
    </source>
</evidence>
<proteinExistence type="predicted"/>